<dbReference type="InterPro" id="IPR006103">
    <property type="entry name" value="Glyco_hydro_2_cat"/>
</dbReference>
<keyword evidence="3" id="KW-0326">Glycosidase</keyword>
<evidence type="ECO:0000259" key="7">
    <source>
        <dbReference type="Pfam" id="PF02836"/>
    </source>
</evidence>
<dbReference type="PANTHER" id="PTHR42732">
    <property type="entry name" value="BETA-GALACTOSIDASE"/>
    <property type="match status" value="1"/>
</dbReference>
<dbReference type="Pfam" id="PF00703">
    <property type="entry name" value="Glyco_hydro_2"/>
    <property type="match status" value="1"/>
</dbReference>
<evidence type="ECO:0000256" key="2">
    <source>
        <dbReference type="ARBA" id="ARBA00022801"/>
    </source>
</evidence>
<accession>A0A1G4TKH0</accession>
<dbReference type="Gene3D" id="2.60.40.10">
    <property type="entry name" value="Immunoglobulins"/>
    <property type="match status" value="2"/>
</dbReference>
<dbReference type="GO" id="GO:0005975">
    <property type="term" value="P:carbohydrate metabolic process"/>
    <property type="evidence" value="ECO:0007669"/>
    <property type="project" value="InterPro"/>
</dbReference>
<dbReference type="InterPro" id="IPR051913">
    <property type="entry name" value="GH2_Domain-Containing"/>
</dbReference>
<dbReference type="Proteomes" id="UP000199150">
    <property type="component" value="Unassembled WGS sequence"/>
</dbReference>
<dbReference type="Pfam" id="PF02837">
    <property type="entry name" value="Glyco_hydro_2_N"/>
    <property type="match status" value="1"/>
</dbReference>
<feature type="region of interest" description="Disordered" evidence="4">
    <location>
        <begin position="517"/>
        <end position="538"/>
    </location>
</feature>
<evidence type="ECO:0000256" key="3">
    <source>
        <dbReference type="ARBA" id="ARBA00023295"/>
    </source>
</evidence>
<feature type="chain" id="PRO_5011556822" evidence="5">
    <location>
        <begin position="35"/>
        <end position="690"/>
    </location>
</feature>
<dbReference type="InterPro" id="IPR006102">
    <property type="entry name" value="Ig-like_GH2"/>
</dbReference>
<dbReference type="AlphaFoldDB" id="A0A1G4TKH0"/>
<dbReference type="InterPro" id="IPR006104">
    <property type="entry name" value="Glyco_hydro_2_N"/>
</dbReference>
<feature type="domain" description="DUF4982" evidence="9">
    <location>
        <begin position="629"/>
        <end position="674"/>
    </location>
</feature>
<feature type="domain" description="Glycoside hydrolase family 2 immunoglobulin-like beta-sandwich" evidence="6">
    <location>
        <begin position="207"/>
        <end position="307"/>
    </location>
</feature>
<dbReference type="PRINTS" id="PR00132">
    <property type="entry name" value="GLHYDRLASE2"/>
</dbReference>
<dbReference type="GO" id="GO:0004553">
    <property type="term" value="F:hydrolase activity, hydrolyzing O-glycosyl compounds"/>
    <property type="evidence" value="ECO:0007669"/>
    <property type="project" value="InterPro"/>
</dbReference>
<name>A0A1G4TKH0_9CAUL</name>
<dbReference type="PROSITE" id="PS00608">
    <property type="entry name" value="GLYCOSYL_HYDROL_F2_2"/>
    <property type="match status" value="1"/>
</dbReference>
<protein>
    <submittedName>
        <fullName evidence="10">Beta-galactosidase</fullName>
    </submittedName>
</protein>
<keyword evidence="2" id="KW-0378">Hydrolase</keyword>
<evidence type="ECO:0000313" key="10">
    <source>
        <dbReference type="EMBL" id="SCW81963.1"/>
    </source>
</evidence>
<evidence type="ECO:0000256" key="4">
    <source>
        <dbReference type="SAM" id="MobiDB-lite"/>
    </source>
</evidence>
<evidence type="ECO:0000313" key="11">
    <source>
        <dbReference type="Proteomes" id="UP000199150"/>
    </source>
</evidence>
<dbReference type="Gene3D" id="3.20.20.80">
    <property type="entry name" value="Glycosidases"/>
    <property type="match status" value="1"/>
</dbReference>
<dbReference type="SUPFAM" id="SSF49303">
    <property type="entry name" value="beta-Galactosidase/glucuronidase domain"/>
    <property type="match status" value="1"/>
</dbReference>
<proteinExistence type="inferred from homology"/>
<keyword evidence="11" id="KW-1185">Reference proteome</keyword>
<dbReference type="SUPFAM" id="SSF51445">
    <property type="entry name" value="(Trans)glycosidases"/>
    <property type="match status" value="1"/>
</dbReference>
<dbReference type="PANTHER" id="PTHR42732:SF1">
    <property type="entry name" value="BETA-MANNOSIDASE"/>
    <property type="match status" value="1"/>
</dbReference>
<comment type="similarity">
    <text evidence="1">Belongs to the glycosyl hydrolase 2 family.</text>
</comment>
<dbReference type="Pfam" id="PF16355">
    <property type="entry name" value="DUF4982"/>
    <property type="match status" value="1"/>
</dbReference>
<dbReference type="Gene3D" id="2.60.120.260">
    <property type="entry name" value="Galactose-binding domain-like"/>
    <property type="match status" value="1"/>
</dbReference>
<reference evidence="11" key="1">
    <citation type="submission" date="2016-10" db="EMBL/GenBank/DDBJ databases">
        <authorList>
            <person name="Varghese N."/>
            <person name="Submissions S."/>
        </authorList>
    </citation>
    <scope>NUCLEOTIDE SEQUENCE [LARGE SCALE GENOMIC DNA]</scope>
    <source>
        <strain evidence="11">CGMCC 1.3431</strain>
    </source>
</reference>
<feature type="domain" description="Glycosyl hydrolases family 2 sugar binding" evidence="8">
    <location>
        <begin position="87"/>
        <end position="186"/>
    </location>
</feature>
<feature type="domain" description="Glycoside hydrolase family 2 catalytic" evidence="7">
    <location>
        <begin position="314"/>
        <end position="609"/>
    </location>
</feature>
<organism evidence="10 11">
    <name type="scientific">Asticcacaulis taihuensis</name>
    <dbReference type="NCBI Taxonomy" id="260084"/>
    <lineage>
        <taxon>Bacteria</taxon>
        <taxon>Pseudomonadati</taxon>
        <taxon>Pseudomonadota</taxon>
        <taxon>Alphaproteobacteria</taxon>
        <taxon>Caulobacterales</taxon>
        <taxon>Caulobacteraceae</taxon>
        <taxon>Asticcacaulis</taxon>
    </lineage>
</organism>
<dbReference type="InterPro" id="IPR036156">
    <property type="entry name" value="Beta-gal/glucu_dom_sf"/>
</dbReference>
<evidence type="ECO:0000259" key="9">
    <source>
        <dbReference type="Pfam" id="PF16355"/>
    </source>
</evidence>
<sequence length="690" mass="76531">MRSSIKSQLGLSIAAYALSLFACLLTAASYPAFAHEVRDVLAINANWTFQRGGTPGEMLAADPSGWQGVNLPHTYNAVDGDDGSGYYRGPAWYRKTISLPAASEFTRTFIEFDGAAVVTDLWVNGAHVGQHKGGYARFRFDLTPYLRASENQLLVRTDNSASLQVAPLGGDFTVYGGIYRPVRLIRTHDIHFDMLDYGSSGIEIRQTEVSARQAKLAYKVRVSNDGWTDRAVRVRVHLKDGRKTVLSLETSLTVQAGTVAVADLAGELIAPHLWNGVIDPHLYQSEVTVEDNARSRLDSATIATGLRSIVISPDQGVLLNGRPYNVHGVNIHQTMLPGRGPAVTDANIDSDFHALEDLGVTGLRFAHYQHPQRDYDLADDKGILVWTEVPFVAKASPDTGFEANLQDQLRELVRQNRNHPSVFVWGLGNEIYSVDADSARLLDGLQALAHKEDPDRQTTYANCCAPIDGPQASHTDTVGSNVYYGWYDGQFDDLGPWLDANHAKRPAMPEAVSEYGAGASPFHQEDPPTRPQPGSHWHPEQYQGLYHERAWVQIAQKPWLWASFIWCGFDFPSDGRNEGDHAGINDKGLITYDRRTRKDAYFWYKANWTTQPMLYITSRRAVTRHTADVAVKVYGNVDKARLRLNGRDLGEKALGNHMAIWNVHLTPGKNTLSVEGGTTTDTVTWMLMSK</sequence>
<dbReference type="InterPro" id="IPR006101">
    <property type="entry name" value="Glyco_hydro_2"/>
</dbReference>
<evidence type="ECO:0000259" key="8">
    <source>
        <dbReference type="Pfam" id="PF02837"/>
    </source>
</evidence>
<dbReference type="STRING" id="260084.SAMN02927928_3660"/>
<dbReference type="Pfam" id="PF02836">
    <property type="entry name" value="Glyco_hydro_2_C"/>
    <property type="match status" value="1"/>
</dbReference>
<keyword evidence="5" id="KW-0732">Signal</keyword>
<dbReference type="InterPro" id="IPR013783">
    <property type="entry name" value="Ig-like_fold"/>
</dbReference>
<evidence type="ECO:0000256" key="5">
    <source>
        <dbReference type="SAM" id="SignalP"/>
    </source>
</evidence>
<dbReference type="InterPro" id="IPR023232">
    <property type="entry name" value="Glyco_hydro_2_AS"/>
</dbReference>
<dbReference type="EMBL" id="FMTS01000009">
    <property type="protein sequence ID" value="SCW81963.1"/>
    <property type="molecule type" value="Genomic_DNA"/>
</dbReference>
<evidence type="ECO:0000259" key="6">
    <source>
        <dbReference type="Pfam" id="PF00703"/>
    </source>
</evidence>
<evidence type="ECO:0000256" key="1">
    <source>
        <dbReference type="ARBA" id="ARBA00007401"/>
    </source>
</evidence>
<dbReference type="InterPro" id="IPR017853">
    <property type="entry name" value="GH"/>
</dbReference>
<dbReference type="InterPro" id="IPR032311">
    <property type="entry name" value="DUF4982"/>
</dbReference>
<dbReference type="SUPFAM" id="SSF49785">
    <property type="entry name" value="Galactose-binding domain-like"/>
    <property type="match status" value="1"/>
</dbReference>
<gene>
    <name evidence="10" type="ORF">SAMN02927928_3660</name>
</gene>
<dbReference type="InterPro" id="IPR008979">
    <property type="entry name" value="Galactose-bd-like_sf"/>
</dbReference>
<feature type="signal peptide" evidence="5">
    <location>
        <begin position="1"/>
        <end position="34"/>
    </location>
</feature>